<dbReference type="InterPro" id="IPR056592">
    <property type="entry name" value="Beta-prop_At3g26010-like"/>
</dbReference>
<dbReference type="Pfam" id="PF24750">
    <property type="entry name" value="b-prop_At3g26010-like"/>
    <property type="match status" value="1"/>
</dbReference>
<evidence type="ECO:0000259" key="1">
    <source>
        <dbReference type="Pfam" id="PF24750"/>
    </source>
</evidence>
<dbReference type="AlphaFoldDB" id="A0A0B2P938"/>
<gene>
    <name evidence="2" type="ORF">glysoja_036630</name>
</gene>
<proteinExistence type="predicted"/>
<feature type="domain" description="F-box protein At3g26010-like beta-propeller" evidence="1">
    <location>
        <begin position="96"/>
        <end position="319"/>
    </location>
</feature>
<dbReference type="InterPro" id="IPR050796">
    <property type="entry name" value="SCF_F-box_component"/>
</dbReference>
<dbReference type="InterPro" id="IPR036047">
    <property type="entry name" value="F-box-like_dom_sf"/>
</dbReference>
<organism evidence="2">
    <name type="scientific">Glycine soja</name>
    <name type="common">Wild soybean</name>
    <dbReference type="NCBI Taxonomy" id="3848"/>
    <lineage>
        <taxon>Eukaryota</taxon>
        <taxon>Viridiplantae</taxon>
        <taxon>Streptophyta</taxon>
        <taxon>Embryophyta</taxon>
        <taxon>Tracheophyta</taxon>
        <taxon>Spermatophyta</taxon>
        <taxon>Magnoliopsida</taxon>
        <taxon>eudicotyledons</taxon>
        <taxon>Gunneridae</taxon>
        <taxon>Pentapetalae</taxon>
        <taxon>rosids</taxon>
        <taxon>fabids</taxon>
        <taxon>Fabales</taxon>
        <taxon>Fabaceae</taxon>
        <taxon>Papilionoideae</taxon>
        <taxon>50 kb inversion clade</taxon>
        <taxon>NPAAA clade</taxon>
        <taxon>indigoferoid/millettioid clade</taxon>
        <taxon>Phaseoleae</taxon>
        <taxon>Glycine</taxon>
        <taxon>Glycine subgen. Soja</taxon>
    </lineage>
</organism>
<dbReference type="PANTHER" id="PTHR31672">
    <property type="entry name" value="BNACNNG10540D PROTEIN"/>
    <property type="match status" value="1"/>
</dbReference>
<dbReference type="SUPFAM" id="SSF81383">
    <property type="entry name" value="F-box domain"/>
    <property type="match status" value="1"/>
</dbReference>
<dbReference type="Proteomes" id="UP000053555">
    <property type="component" value="Unassembled WGS sequence"/>
</dbReference>
<evidence type="ECO:0000313" key="2">
    <source>
        <dbReference type="EMBL" id="KHN04094.1"/>
    </source>
</evidence>
<dbReference type="EMBL" id="KN669566">
    <property type="protein sequence ID" value="KHN04094.1"/>
    <property type="molecule type" value="Genomic_DNA"/>
</dbReference>
<accession>A0A0B2P938</accession>
<dbReference type="PANTHER" id="PTHR31672:SF13">
    <property type="entry name" value="F-BOX PROTEIN CPR30-LIKE"/>
    <property type="match status" value="1"/>
</dbReference>
<reference evidence="2" key="1">
    <citation type="submission" date="2014-07" db="EMBL/GenBank/DDBJ databases">
        <title>Identification of a novel salt tolerance gene in wild soybean by whole-genome sequencing.</title>
        <authorList>
            <person name="Lam H.-M."/>
            <person name="Qi X."/>
            <person name="Li M.-W."/>
            <person name="Liu X."/>
            <person name="Xie M."/>
            <person name="Ni M."/>
            <person name="Xu X."/>
        </authorList>
    </citation>
    <scope>NUCLEOTIDE SEQUENCE [LARGE SCALE GENOMIC DNA]</scope>
    <source>
        <tissue evidence="2">Root</tissue>
    </source>
</reference>
<sequence length="409" mass="46834">MAPLSHDELLEIFSRLPAKAIYKFTSTSKSFSKLPKETYFASKQTQNSLLRDDTCFFIQPDITQSYNVHVEFHPLPGEELSSGVPQSSLEFLSNSAKILSSSNGLILCRATGENEVKLLITNPATQSWLPIPTPDEYKQNGTSIGAVDLKIVLECDDKDDYMVYLFYDNLVDWSSSNLDCKVYHSNEGVWKSKQERFFTGSRKLKFDMPVHHRGAVHFISDCFPSWNKKSPYFRPYIMSYNFESGNSRMLRVPKEARKGSHDLTCDMGIFKWGKATDPNQSICLVRLRKHVFTIWTLTHYETSEWRRVLKIRVKAMVKDHPIIRVKGYAVLNGDLLVFATEKKVYGCGLKDMRIQEICDHEFDFNVLRFTSYKDTLRTFGTGAGTLPLSLHTCGTRAGTLPLPSHKQFW</sequence>
<protein>
    <submittedName>
        <fullName evidence="2">F-box protein</fullName>
    </submittedName>
</protein>
<name>A0A0B2P938_GLYSO</name>